<dbReference type="EMBL" id="PQ360875">
    <property type="protein sequence ID" value="XKX17542.1"/>
    <property type="molecule type" value="Genomic_DNA"/>
</dbReference>
<reference evidence="1" key="1">
    <citation type="submission" date="2024-09" db="EMBL/GenBank/DDBJ databases">
        <title>The complete genome of Klebsiella pneumoniae phage phi1_175008.</title>
        <authorList>
            <person name="Li J."/>
            <person name="Feng Y."/>
            <person name="Zong Z."/>
        </authorList>
    </citation>
    <scope>NUCLEOTIDE SEQUENCE</scope>
</reference>
<accession>A0ACD5FRA7</accession>
<dbReference type="Proteomes" id="UP001365931">
    <property type="component" value="Segment"/>
</dbReference>
<name>A0ACD5FRA7_9CAUD</name>
<organism evidence="1 2">
    <name type="scientific">Klebsiella phage phi1_175008</name>
    <dbReference type="NCBI Taxonomy" id="3127744"/>
    <lineage>
        <taxon>Viruses</taxon>
        <taxon>Duplodnaviria</taxon>
        <taxon>Heunggongvirae</taxon>
        <taxon>Uroviricota</taxon>
        <taxon>Caudoviricetes</taxon>
        <taxon>Stephanstirmvirinae</taxon>
    </lineage>
</organism>
<gene>
    <name evidence="1" type="ORF">MVUOKPPV_CDS0145</name>
</gene>
<evidence type="ECO:0000313" key="1">
    <source>
        <dbReference type="EMBL" id="XKX17542.1"/>
    </source>
</evidence>
<protein>
    <submittedName>
        <fullName evidence="1">Uncharacterized protein</fullName>
    </submittedName>
</protein>
<evidence type="ECO:0000313" key="2">
    <source>
        <dbReference type="Proteomes" id="UP001365931"/>
    </source>
</evidence>
<proteinExistence type="predicted"/>
<sequence>METRWKRREGSNTKPNVETSHLKWGYPSLFPHNKIMLDNKY</sequence>